<organism evidence="1 2">
    <name type="scientific">Algoriphagus antarcticus</name>
    <dbReference type="NCBI Taxonomy" id="238540"/>
    <lineage>
        <taxon>Bacteria</taxon>
        <taxon>Pseudomonadati</taxon>
        <taxon>Bacteroidota</taxon>
        <taxon>Cytophagia</taxon>
        <taxon>Cytophagales</taxon>
        <taxon>Cyclobacteriaceae</taxon>
        <taxon>Algoriphagus</taxon>
    </lineage>
</organism>
<evidence type="ECO:0000313" key="2">
    <source>
        <dbReference type="Proteomes" id="UP000256405"/>
    </source>
</evidence>
<protein>
    <submittedName>
        <fullName evidence="1">Putative addiction module component</fullName>
    </submittedName>
</protein>
<dbReference type="Pfam" id="PF09720">
    <property type="entry name" value="Unstab_antitox"/>
    <property type="match status" value="1"/>
</dbReference>
<dbReference type="RefSeq" id="WP_086541488.1">
    <property type="nucleotide sequence ID" value="NZ_MSSW01000027.1"/>
</dbReference>
<proteinExistence type="predicted"/>
<reference evidence="1 2" key="1">
    <citation type="submission" date="2018-08" db="EMBL/GenBank/DDBJ databases">
        <title>Genomic Encyclopedia of Archaeal and Bacterial Type Strains, Phase II (KMG-II): from individual species to whole genera.</title>
        <authorList>
            <person name="Goeker M."/>
        </authorList>
    </citation>
    <scope>NUCLEOTIDE SEQUENCE [LARGE SCALE GENOMIC DNA]</scope>
    <source>
        <strain evidence="1 2">DSM 15986</strain>
    </source>
</reference>
<comment type="caution">
    <text evidence="1">The sequence shown here is derived from an EMBL/GenBank/DDBJ whole genome shotgun (WGS) entry which is preliminary data.</text>
</comment>
<sequence length="66" mass="7697">MLHEVVDSADPKLLEILYSVASDFNNPENDLNSDQLDELKRRLALYDSGEMKFSSWYQMISRIESK</sequence>
<name>A0A3E0DR23_9BACT</name>
<keyword evidence="2" id="KW-1185">Reference proteome</keyword>
<dbReference type="EMBL" id="QUNF01000014">
    <property type="protein sequence ID" value="REG84792.1"/>
    <property type="molecule type" value="Genomic_DNA"/>
</dbReference>
<dbReference type="AlphaFoldDB" id="A0A3E0DR23"/>
<dbReference type="InterPro" id="IPR013406">
    <property type="entry name" value="CHP02574_addiction_mod"/>
</dbReference>
<accession>A0A3E0DR23</accession>
<dbReference type="OrthoDB" id="982589at2"/>
<evidence type="ECO:0000313" key="1">
    <source>
        <dbReference type="EMBL" id="REG84792.1"/>
    </source>
</evidence>
<gene>
    <name evidence="1" type="ORF">C8N25_114141</name>
</gene>
<dbReference type="Proteomes" id="UP000256405">
    <property type="component" value="Unassembled WGS sequence"/>
</dbReference>